<dbReference type="Pfam" id="PF13924">
    <property type="entry name" value="Lipocalin_5"/>
    <property type="match status" value="1"/>
</dbReference>
<gene>
    <name evidence="2" type="ORF">JX265_011666</name>
</gene>
<sequence length="168" mass="18037">MVPANHPLLATLAGAWSLVNKTSYFPNGTISPPSNDPLGSMPVGIIAYTSTGWVTMNSMATEPALRPDWLTWPPQDNQTDADWAVLGRHTYSYAGPVTDVVPRSPTAGSLVHGPLTFSNIPAQVGTAQHRDYELLDDASYLQLTVKLDTGNSGVLVWHRLPAEGNDDA</sequence>
<name>A0A9P9WBN5_9PEZI</name>
<evidence type="ECO:0000313" key="2">
    <source>
        <dbReference type="EMBL" id="KAI1856419.1"/>
    </source>
</evidence>
<proteinExistence type="predicted"/>
<organism evidence="2 3">
    <name type="scientific">Neoarthrinium moseri</name>
    <dbReference type="NCBI Taxonomy" id="1658444"/>
    <lineage>
        <taxon>Eukaryota</taxon>
        <taxon>Fungi</taxon>
        <taxon>Dikarya</taxon>
        <taxon>Ascomycota</taxon>
        <taxon>Pezizomycotina</taxon>
        <taxon>Sordariomycetes</taxon>
        <taxon>Xylariomycetidae</taxon>
        <taxon>Amphisphaeriales</taxon>
        <taxon>Apiosporaceae</taxon>
        <taxon>Neoarthrinium</taxon>
    </lineage>
</organism>
<dbReference type="AlphaFoldDB" id="A0A9P9WBN5"/>
<keyword evidence="3" id="KW-1185">Reference proteome</keyword>
<dbReference type="EMBL" id="JAFIMR010000044">
    <property type="protein sequence ID" value="KAI1856419.1"/>
    <property type="molecule type" value="Genomic_DNA"/>
</dbReference>
<accession>A0A9P9WBN5</accession>
<comment type="caution">
    <text evidence="2">The sequence shown here is derived from an EMBL/GenBank/DDBJ whole genome shotgun (WGS) entry which is preliminary data.</text>
</comment>
<feature type="domain" description="Lipocalin-like" evidence="1">
    <location>
        <begin position="14"/>
        <end position="159"/>
    </location>
</feature>
<dbReference type="InterPro" id="IPR024311">
    <property type="entry name" value="Lipocalin-like"/>
</dbReference>
<dbReference type="Proteomes" id="UP000829685">
    <property type="component" value="Unassembled WGS sequence"/>
</dbReference>
<protein>
    <recommendedName>
        <fullName evidence="1">Lipocalin-like domain-containing protein</fullName>
    </recommendedName>
</protein>
<reference evidence="2" key="1">
    <citation type="submission" date="2021-03" db="EMBL/GenBank/DDBJ databases">
        <title>Revisited historic fungal species revealed as producer of novel bioactive compounds through whole genome sequencing and comparative genomics.</title>
        <authorList>
            <person name="Vignolle G.A."/>
            <person name="Hochenegger N."/>
            <person name="Mach R.L."/>
            <person name="Mach-Aigner A.R."/>
            <person name="Javad Rahimi M."/>
            <person name="Salim K.A."/>
            <person name="Chan C.M."/>
            <person name="Lim L.B.L."/>
            <person name="Cai F."/>
            <person name="Druzhinina I.S."/>
            <person name="U'Ren J.M."/>
            <person name="Derntl C."/>
        </authorList>
    </citation>
    <scope>NUCLEOTIDE SEQUENCE</scope>
    <source>
        <strain evidence="2">TUCIM 5799</strain>
    </source>
</reference>
<evidence type="ECO:0000313" key="3">
    <source>
        <dbReference type="Proteomes" id="UP000829685"/>
    </source>
</evidence>
<evidence type="ECO:0000259" key="1">
    <source>
        <dbReference type="Pfam" id="PF13924"/>
    </source>
</evidence>